<reference evidence="1 2" key="1">
    <citation type="submission" date="2018-06" db="EMBL/GenBank/DDBJ databases">
        <title>Chryseolinea flavus sp. nov., a member of the phylum Bacteroidetes isolated from soil.</title>
        <authorList>
            <person name="Li Y."/>
            <person name="Wang J."/>
        </authorList>
    </citation>
    <scope>NUCLEOTIDE SEQUENCE [LARGE SCALE GENOMIC DNA]</scope>
    <source>
        <strain evidence="1 2">SDU1-6</strain>
    </source>
</reference>
<dbReference type="OrthoDB" id="1372538at2"/>
<dbReference type="EMBL" id="QMFY01000028">
    <property type="protein sequence ID" value="RAV97753.1"/>
    <property type="molecule type" value="Genomic_DNA"/>
</dbReference>
<accession>A0A364XWH9</accession>
<sequence>MSRLKVTQSWLDWFKGNSIELITTISNREFFTRIVEGRFSTNEVSYGMIFKLIDSFKSSLDFLAVREIRLAYSPELDENGIQFCSEEDKYIEWKSLVLEKKISFSVDDFDNDGTNIFFDYLLEANEIQTSLFRFSSQDVATIYFWQDKLSGEISYKIEVELRKYLFSNEESEMNLSMDCLQYNNMLLNNAIAKFGQEQYR</sequence>
<gene>
    <name evidence="1" type="ORF">DQQ10_27040</name>
</gene>
<dbReference type="RefSeq" id="WP_112750080.1">
    <property type="nucleotide sequence ID" value="NZ_QMFY01000028.1"/>
</dbReference>
<dbReference type="Proteomes" id="UP000251889">
    <property type="component" value="Unassembled WGS sequence"/>
</dbReference>
<proteinExistence type="predicted"/>
<keyword evidence="2" id="KW-1185">Reference proteome</keyword>
<evidence type="ECO:0000313" key="1">
    <source>
        <dbReference type="EMBL" id="RAV97753.1"/>
    </source>
</evidence>
<dbReference type="AlphaFoldDB" id="A0A364XWH9"/>
<protein>
    <submittedName>
        <fullName evidence="1">Uncharacterized protein</fullName>
    </submittedName>
</protein>
<evidence type="ECO:0000313" key="2">
    <source>
        <dbReference type="Proteomes" id="UP000251889"/>
    </source>
</evidence>
<comment type="caution">
    <text evidence="1">The sequence shown here is derived from an EMBL/GenBank/DDBJ whole genome shotgun (WGS) entry which is preliminary data.</text>
</comment>
<name>A0A364XWH9_9BACT</name>
<organism evidence="1 2">
    <name type="scientific">Pseudochryseolinea flava</name>
    <dbReference type="NCBI Taxonomy" id="2059302"/>
    <lineage>
        <taxon>Bacteria</taxon>
        <taxon>Pseudomonadati</taxon>
        <taxon>Bacteroidota</taxon>
        <taxon>Cytophagia</taxon>
        <taxon>Cytophagales</taxon>
        <taxon>Fulvivirgaceae</taxon>
        <taxon>Pseudochryseolinea</taxon>
    </lineage>
</organism>